<feature type="signal peptide" evidence="1">
    <location>
        <begin position="1"/>
        <end position="18"/>
    </location>
</feature>
<organism evidence="2 3">
    <name type="scientific">Flavobacterium suaedae</name>
    <dbReference type="NCBI Taxonomy" id="1767027"/>
    <lineage>
        <taxon>Bacteria</taxon>
        <taxon>Pseudomonadati</taxon>
        <taxon>Bacteroidota</taxon>
        <taxon>Flavobacteriia</taxon>
        <taxon>Flavobacteriales</taxon>
        <taxon>Flavobacteriaceae</taxon>
        <taxon>Flavobacterium</taxon>
    </lineage>
</organism>
<dbReference type="Pfam" id="PF18939">
    <property type="entry name" value="DUF5686"/>
    <property type="match status" value="1"/>
</dbReference>
<comment type="caution">
    <text evidence="2">The sequence shown here is derived from an EMBL/GenBank/DDBJ whole genome shotgun (WGS) entry which is preliminary data.</text>
</comment>
<protein>
    <submittedName>
        <fullName evidence="2">Membrane protein</fullName>
    </submittedName>
</protein>
<keyword evidence="3" id="KW-1185">Reference proteome</keyword>
<dbReference type="SUPFAM" id="SSF49464">
    <property type="entry name" value="Carboxypeptidase regulatory domain-like"/>
    <property type="match status" value="1"/>
</dbReference>
<proteinExistence type="predicted"/>
<name>A0ABQ1JSR7_9FLAO</name>
<feature type="chain" id="PRO_5047285089" evidence="1">
    <location>
        <begin position="19"/>
        <end position="826"/>
    </location>
</feature>
<dbReference type="RefSeq" id="WP_188620478.1">
    <property type="nucleotide sequence ID" value="NZ_BMJE01000003.1"/>
</dbReference>
<evidence type="ECO:0000313" key="3">
    <source>
        <dbReference type="Proteomes" id="UP000615760"/>
    </source>
</evidence>
<accession>A0ABQ1JSR7</accession>
<keyword evidence="1" id="KW-0732">Signal</keyword>
<evidence type="ECO:0000313" key="2">
    <source>
        <dbReference type="EMBL" id="GGB74697.1"/>
    </source>
</evidence>
<evidence type="ECO:0000256" key="1">
    <source>
        <dbReference type="SAM" id="SignalP"/>
    </source>
</evidence>
<dbReference type="InterPro" id="IPR043741">
    <property type="entry name" value="DUF5686"/>
</dbReference>
<reference evidence="3" key="1">
    <citation type="journal article" date="2019" name="Int. J. Syst. Evol. Microbiol.">
        <title>The Global Catalogue of Microorganisms (GCM) 10K type strain sequencing project: providing services to taxonomists for standard genome sequencing and annotation.</title>
        <authorList>
            <consortium name="The Broad Institute Genomics Platform"/>
            <consortium name="The Broad Institute Genome Sequencing Center for Infectious Disease"/>
            <person name="Wu L."/>
            <person name="Ma J."/>
        </authorList>
    </citation>
    <scope>NUCLEOTIDE SEQUENCE [LARGE SCALE GENOMIC DNA]</scope>
    <source>
        <strain evidence="3">CGMCC 1.15461</strain>
    </source>
</reference>
<gene>
    <name evidence="2" type="ORF">GCM10007424_13300</name>
</gene>
<dbReference type="EMBL" id="BMJE01000003">
    <property type="protein sequence ID" value="GGB74697.1"/>
    <property type="molecule type" value="Genomic_DNA"/>
</dbReference>
<dbReference type="InterPro" id="IPR008969">
    <property type="entry name" value="CarboxyPept-like_regulatory"/>
</dbReference>
<dbReference type="Gene3D" id="2.60.40.1120">
    <property type="entry name" value="Carboxypeptidase-like, regulatory domain"/>
    <property type="match status" value="1"/>
</dbReference>
<sequence>MLRIFTALFFLYCISAFSQIKGKITSTDGEPIPFVSITVENTYQGTTANENGEYQLDVKSENNYALLFQSIGFKTKRVPVSLTNTEKTINITLEEEHYQLNEVVISSDENPANAIMRSAIANKKKNSAKTGRFEADFYSKGLFRVADMPDKILGISLEEEKKALDSTGSGIIYLSETVSKIKFEQPDNLKEHIIASKISGDDNGFSYNTAMGTFYNFYDNYIEFGINMVSPLADNAFNYYRFSFEGSFFDENETMINKIKVIPRRDKEPVFEGYIYIVEKSWAISAVDLDIKGYRMQQPIIETMNLKQNFSFNEHNRVWAKNSQFFDFKAGAFGIKFNGKFSHIYTNYVFKDQFEKDTFGKEIVYFERDSNKKDSLYWKEVRPIPLTEEEVTDYIEKDSIQTLHSSKAYLDSIDKKNNKFRVFDVLKGYTYRNSYKNTRYTYDGLISLSGISFNTVQGWNFKTGLSFNKYNEETGKYTSIRTDFNYGIAEDRLRVTGSFIHRFNRENNALLYLTGGSKAEQYNEAEPITRWLNMFRSLVYENNYMKLYGNTFAKAQYQQNIFTGLFMAGNIEYTRRKALTNNTDYVLFKGKDDYTSNNPLDPESDAPAFETHNLMKARAYATIRFGEKYINRPDGKIPIRSEDYPSFKFMYEKGFAGSEHRYNYDFLAGSMTYKTDLGNKGNFGFKLSGGKFFNAEDISFVDYKHFNGNQTNIIAGQNRLNSFNILPYYTHSTNDKYMEIHADHDFKGYIMNKIPLLNLLQFNLTLGYHQAATPQFKPYQEFSVGFSNVGIGKFRLLRIDYVRSYQGSAFAGDGIMVGLEFLNLID</sequence>
<dbReference type="Proteomes" id="UP000615760">
    <property type="component" value="Unassembled WGS sequence"/>
</dbReference>
<dbReference type="Pfam" id="PF13715">
    <property type="entry name" value="CarbopepD_reg_2"/>
    <property type="match status" value="1"/>
</dbReference>